<dbReference type="NCBIfam" id="TIGR01934">
    <property type="entry name" value="MenG_MenH_UbiE"/>
    <property type="match status" value="1"/>
</dbReference>
<feature type="binding site" evidence="5">
    <location>
        <position position="97"/>
    </location>
    <ligand>
        <name>S-adenosyl-L-methionine</name>
        <dbReference type="ChEBI" id="CHEBI:59789"/>
    </ligand>
</feature>
<organism evidence="6 7">
    <name type="scientific">Sphingobacterium cellulitidis</name>
    <dbReference type="NCBI Taxonomy" id="1768011"/>
    <lineage>
        <taxon>Bacteria</taxon>
        <taxon>Pseudomonadati</taxon>
        <taxon>Bacteroidota</taxon>
        <taxon>Sphingobacteriia</taxon>
        <taxon>Sphingobacteriales</taxon>
        <taxon>Sphingobacteriaceae</taxon>
        <taxon>Sphingobacterium</taxon>
    </lineage>
</organism>
<dbReference type="NCBIfam" id="NF001244">
    <property type="entry name" value="PRK00216.1-5"/>
    <property type="match status" value="1"/>
</dbReference>
<dbReference type="EMBL" id="BMKM01000017">
    <property type="protein sequence ID" value="GGE34982.1"/>
    <property type="molecule type" value="Genomic_DNA"/>
</dbReference>
<dbReference type="AlphaFoldDB" id="A0A8H9KXJ8"/>
<dbReference type="Pfam" id="PF01209">
    <property type="entry name" value="Ubie_methyltran"/>
    <property type="match status" value="1"/>
</dbReference>
<reference evidence="6" key="2">
    <citation type="submission" date="2020-09" db="EMBL/GenBank/DDBJ databases">
        <authorList>
            <person name="Sun Q."/>
            <person name="Zhou Y."/>
        </authorList>
    </citation>
    <scope>NUCLEOTIDE SEQUENCE</scope>
    <source>
        <strain evidence="6">CGMCC 1.15966</strain>
    </source>
</reference>
<evidence type="ECO:0000256" key="2">
    <source>
        <dbReference type="ARBA" id="ARBA00022603"/>
    </source>
</evidence>
<comment type="caution">
    <text evidence="6">The sequence shown here is derived from an EMBL/GenBank/DDBJ whole genome shotgun (WGS) entry which is preliminary data.</text>
</comment>
<feature type="binding site" evidence="5">
    <location>
        <position position="78"/>
    </location>
    <ligand>
        <name>S-adenosyl-L-methionine</name>
        <dbReference type="ChEBI" id="CHEBI:59789"/>
    </ligand>
</feature>
<comment type="similarity">
    <text evidence="5">Belongs to the class I-like SAM-binding methyltransferase superfamily. MenG/UbiE family.</text>
</comment>
<proteinExistence type="inferred from homology"/>
<dbReference type="Proteomes" id="UP000614460">
    <property type="component" value="Unassembled WGS sequence"/>
</dbReference>
<protein>
    <recommendedName>
        <fullName evidence="5">Demethylmenaquinone methyltransferase</fullName>
        <ecNumber evidence="5">2.1.1.163</ecNumber>
    </recommendedName>
</protein>
<dbReference type="PANTHER" id="PTHR43591:SF24">
    <property type="entry name" value="2-METHOXY-6-POLYPRENYL-1,4-BENZOQUINOL METHYLASE, MITOCHONDRIAL"/>
    <property type="match status" value="1"/>
</dbReference>
<evidence type="ECO:0000256" key="1">
    <source>
        <dbReference type="ARBA" id="ARBA00022428"/>
    </source>
</evidence>
<dbReference type="GO" id="GO:0009234">
    <property type="term" value="P:menaquinone biosynthetic process"/>
    <property type="evidence" value="ECO:0007669"/>
    <property type="project" value="UniProtKB-UniRule"/>
</dbReference>
<dbReference type="GO" id="GO:0032259">
    <property type="term" value="P:methylation"/>
    <property type="evidence" value="ECO:0007669"/>
    <property type="project" value="UniProtKB-KW"/>
</dbReference>
<comment type="function">
    <text evidence="5">Methyltransferase required for the conversion of demethylmenaquinol (DMKH2) to menaquinol (MKH2).</text>
</comment>
<name>A0A8H9KXJ8_9SPHI</name>
<accession>A0A8H9KXJ8</accession>
<comment type="catalytic activity">
    <reaction evidence="5">
        <text>a 2-demethylmenaquinol + S-adenosyl-L-methionine = a menaquinol + S-adenosyl-L-homocysteine + H(+)</text>
        <dbReference type="Rhea" id="RHEA:42640"/>
        <dbReference type="Rhea" id="RHEA-COMP:9539"/>
        <dbReference type="Rhea" id="RHEA-COMP:9563"/>
        <dbReference type="ChEBI" id="CHEBI:15378"/>
        <dbReference type="ChEBI" id="CHEBI:18151"/>
        <dbReference type="ChEBI" id="CHEBI:55437"/>
        <dbReference type="ChEBI" id="CHEBI:57856"/>
        <dbReference type="ChEBI" id="CHEBI:59789"/>
        <dbReference type="EC" id="2.1.1.163"/>
    </reaction>
</comment>
<reference evidence="6" key="1">
    <citation type="journal article" date="2014" name="Int. J. Syst. Evol. Microbiol.">
        <title>Complete genome sequence of Corynebacterium casei LMG S-19264T (=DSM 44701T), isolated from a smear-ripened cheese.</title>
        <authorList>
            <consortium name="US DOE Joint Genome Institute (JGI-PGF)"/>
            <person name="Walter F."/>
            <person name="Albersmeier A."/>
            <person name="Kalinowski J."/>
            <person name="Ruckert C."/>
        </authorList>
    </citation>
    <scope>NUCLEOTIDE SEQUENCE</scope>
    <source>
        <strain evidence="6">CGMCC 1.15966</strain>
    </source>
</reference>
<dbReference type="PANTHER" id="PTHR43591">
    <property type="entry name" value="METHYLTRANSFERASE"/>
    <property type="match status" value="1"/>
</dbReference>
<evidence type="ECO:0000256" key="3">
    <source>
        <dbReference type="ARBA" id="ARBA00022679"/>
    </source>
</evidence>
<dbReference type="Gene3D" id="3.40.50.150">
    <property type="entry name" value="Vaccinia Virus protein VP39"/>
    <property type="match status" value="1"/>
</dbReference>
<evidence type="ECO:0000313" key="6">
    <source>
        <dbReference type="EMBL" id="GGE34982.1"/>
    </source>
</evidence>
<dbReference type="SUPFAM" id="SSF53335">
    <property type="entry name" value="S-adenosyl-L-methionine-dependent methyltransferases"/>
    <property type="match status" value="1"/>
</dbReference>
<keyword evidence="7" id="KW-1185">Reference proteome</keyword>
<dbReference type="PROSITE" id="PS51608">
    <property type="entry name" value="SAM_MT_UBIE"/>
    <property type="match status" value="1"/>
</dbReference>
<evidence type="ECO:0000256" key="5">
    <source>
        <dbReference type="HAMAP-Rule" id="MF_01813"/>
    </source>
</evidence>
<evidence type="ECO:0000256" key="4">
    <source>
        <dbReference type="ARBA" id="ARBA00022691"/>
    </source>
</evidence>
<comment type="pathway">
    <text evidence="5">Quinol/quinone metabolism; menaquinone biosynthesis; menaquinol from 1,4-dihydroxy-2-naphthoate: step 2/2.</text>
</comment>
<dbReference type="CDD" id="cd02440">
    <property type="entry name" value="AdoMet_MTases"/>
    <property type="match status" value="1"/>
</dbReference>
<comment type="caution">
    <text evidence="5">Lacks conserved residue(s) required for the propagation of feature annotation.</text>
</comment>
<dbReference type="HAMAP" id="MF_01813">
    <property type="entry name" value="MenG_UbiE_methyltr"/>
    <property type="match status" value="1"/>
</dbReference>
<keyword evidence="2 5" id="KW-0489">Methyltransferase</keyword>
<dbReference type="GO" id="GO:0043770">
    <property type="term" value="F:demethylmenaquinone methyltransferase activity"/>
    <property type="evidence" value="ECO:0007669"/>
    <property type="project" value="UniProtKB-UniRule"/>
</dbReference>
<dbReference type="InterPro" id="IPR029063">
    <property type="entry name" value="SAM-dependent_MTases_sf"/>
</dbReference>
<sequence>MADIKKLRMSENKIILPDQASHEQKHVQVRKMFNSISGNYDKLNKVITFGMEKGWKKNVYNLVASKNPNTILDIATGTGDMLLLFANSKATEIIGTDISEGMLAVAEEKVKQLGLQNKIKLDQQDAENLNFPDNHFDAISITYGIRNFENLDKCLQEIYRVTAPGGQLIVLETSVPQNFFLKSGHFVYTKWIMPLLSRMFSKDKTAYKYLSKSALNFPYGEALKKRFEQAGYTEVKIMPQFFGASTIYQGIKSK</sequence>
<gene>
    <name evidence="5 6" type="primary">menG</name>
    <name evidence="6" type="ORF">GCM10011516_35740</name>
</gene>
<feature type="binding site" evidence="5">
    <location>
        <begin position="125"/>
        <end position="126"/>
    </location>
    <ligand>
        <name>S-adenosyl-L-methionine</name>
        <dbReference type="ChEBI" id="CHEBI:59789"/>
    </ligand>
</feature>
<keyword evidence="4 5" id="KW-0949">S-adenosyl-L-methionine</keyword>
<dbReference type="UniPathway" id="UPA00079">
    <property type="reaction ID" value="UER00169"/>
</dbReference>
<dbReference type="EC" id="2.1.1.163" evidence="5"/>
<dbReference type="InterPro" id="IPR004033">
    <property type="entry name" value="UbiE/COQ5_MeTrFase"/>
</dbReference>
<keyword evidence="3 5" id="KW-0808">Transferase</keyword>
<evidence type="ECO:0000313" key="7">
    <source>
        <dbReference type="Proteomes" id="UP000614460"/>
    </source>
</evidence>
<keyword evidence="1 5" id="KW-0474">Menaquinone biosynthesis</keyword>